<dbReference type="AlphaFoldDB" id="A0A0F9Q5A0"/>
<feature type="region of interest" description="Disordered" evidence="1">
    <location>
        <begin position="1"/>
        <end position="25"/>
    </location>
</feature>
<evidence type="ECO:0000256" key="1">
    <source>
        <dbReference type="SAM" id="MobiDB-lite"/>
    </source>
</evidence>
<evidence type="ECO:0000313" key="2">
    <source>
        <dbReference type="EMBL" id="KKN39160.1"/>
    </source>
</evidence>
<dbReference type="EMBL" id="LAZR01001780">
    <property type="protein sequence ID" value="KKN39160.1"/>
    <property type="molecule type" value="Genomic_DNA"/>
</dbReference>
<proteinExistence type="predicted"/>
<gene>
    <name evidence="2" type="ORF">LCGC14_0746300</name>
</gene>
<reference evidence="2" key="1">
    <citation type="journal article" date="2015" name="Nature">
        <title>Complex archaea that bridge the gap between prokaryotes and eukaryotes.</title>
        <authorList>
            <person name="Spang A."/>
            <person name="Saw J.H."/>
            <person name="Jorgensen S.L."/>
            <person name="Zaremba-Niedzwiedzka K."/>
            <person name="Martijn J."/>
            <person name="Lind A.E."/>
            <person name="van Eijk R."/>
            <person name="Schleper C."/>
            <person name="Guy L."/>
            <person name="Ettema T.J."/>
        </authorList>
    </citation>
    <scope>NUCLEOTIDE SEQUENCE</scope>
</reference>
<organism evidence="2">
    <name type="scientific">marine sediment metagenome</name>
    <dbReference type="NCBI Taxonomy" id="412755"/>
    <lineage>
        <taxon>unclassified sequences</taxon>
        <taxon>metagenomes</taxon>
        <taxon>ecological metagenomes</taxon>
    </lineage>
</organism>
<name>A0A0F9Q5A0_9ZZZZ</name>
<protein>
    <submittedName>
        <fullName evidence="2">Uncharacterized protein</fullName>
    </submittedName>
</protein>
<sequence>MMTDLTGESPASHEGTYLEPDERDDEVLTMTRRQLRIIIRGFLDLALPPVEQLIEHRINNALRLYVRLDNITPEEIAR</sequence>
<comment type="caution">
    <text evidence="2">The sequence shown here is derived from an EMBL/GenBank/DDBJ whole genome shotgun (WGS) entry which is preliminary data.</text>
</comment>
<accession>A0A0F9Q5A0</accession>